<gene>
    <name evidence="1" type="primary">E58</name>
</gene>
<dbReference type="EMBL" id="MN366293">
    <property type="protein sequence ID" value="QOE74872.1"/>
    <property type="molecule type" value="Genomic_DNA"/>
</dbReference>
<protein>
    <submittedName>
        <fullName evidence="1">Glycoprotein vIgFam5</fullName>
    </submittedName>
</protein>
<reference evidence="1" key="4">
    <citation type="submission" date="2019-08" db="EMBL/GenBank/DDBJ databases">
        <title>Annotated Complete DNA Sequences of Six EEHV1A Genomes from Lethal HD Cases in Young Asian Elephants in India.</title>
        <authorList>
            <person name="Krishnankutty S.P."/>
            <person name="Zachariah A."/>
            <person name="Maheswari U."/>
            <person name="Heaggans S.Y."/>
            <person name="Muraleedharan M."/>
            <person name="Velayutham D."/>
            <person name="Santhosh S."/>
            <person name="Hayward G.S."/>
        </authorList>
    </citation>
    <scope>NUCLEOTIDE SEQUENCE</scope>
    <source>
        <strain evidence="1">IP164 Muthanga2</strain>
    </source>
</reference>
<reference evidence="1" key="2">
    <citation type="journal article" date="2013" name="J. Wildl. Dis.">
        <title>Fatal herpesvirus hemorrhagic disease in wild and orphan asian elephants in southern India.</title>
        <authorList>
            <person name="Zachariah A."/>
            <person name="Zong J.-C."/>
            <person name="Long S.Y."/>
            <person name="Latimer E.M."/>
            <person name="Heaggans S.Y."/>
            <person name="Richman L.K."/>
            <person name="Hayward G.S."/>
        </authorList>
    </citation>
    <scope>NUCLEOTIDE SEQUENCE</scope>
    <source>
        <strain evidence="1">IP164 Muthanga2</strain>
    </source>
</reference>
<reference evidence="1" key="3">
    <citation type="journal article" date="2016" name="MSphere">
        <title>Comparison of the Gene Coding Contents and Other Unusual Features of the GC-Rich and AT-Rich Branch Probosciviruses.</title>
        <authorList>
            <person name="Ling P.D."/>
            <person name="Long S.Y."/>
            <person name="Zong J.C."/>
            <person name="Heaggans S.Y."/>
            <person name="Qin X."/>
            <person name="Hayward G.S."/>
        </authorList>
    </citation>
    <scope>NUCLEOTIDE SEQUENCE</scope>
    <source>
        <strain evidence="1">IP164 Muthanga2</strain>
    </source>
</reference>
<dbReference type="SUPFAM" id="SSF48726">
    <property type="entry name" value="Immunoglobulin"/>
    <property type="match status" value="1"/>
</dbReference>
<reference evidence="1" key="5">
    <citation type="journal article" name="PLoS ONE">
        <title>Extended genotypic evaluation and comparison of twenty-two cases of lethal EEHV1 hemorrhagic disease in wild and captive Asian elephants in India.</title>
        <authorList>
            <person name="Zachariah A."/>
            <person name="Sajesh P.K."/>
            <person name="Santhosh S."/>
            <person name="Bathrachalam C."/>
            <person name="Megha M."/>
            <person name="Pandiyan J."/>
            <person name="Jishnu M."/>
            <person name="Kobragade R.S."/>
            <person name="Long S.Y."/>
            <person name="Zong J.-C."/>
            <person name="Latimer E.M."/>
            <person name="Heaggans S.Y."/>
            <person name="Hayward G.S."/>
        </authorList>
    </citation>
    <scope>NUCLEOTIDE SEQUENCE</scope>
    <source>
        <strain evidence="1">IP164 Muthanga2</strain>
    </source>
</reference>
<dbReference type="InterPro" id="IPR036179">
    <property type="entry name" value="Ig-like_dom_sf"/>
</dbReference>
<sequence>MGSGEGGNVRSLWFTVFIHFYTILSSEKIVNEIHVGENISFGFTESSCTFDNVTWLHGSVPLIRWIKPNVTYSKMKTKTVNITNPCFLNLYKVERNDSGNYTLEVCDVTISTRCRITFLLNVDELIEKDGGGGMF</sequence>
<reference evidence="1" key="1">
    <citation type="journal article" date="2013" name="Genome Announc.">
        <title>Complete Genome Sequence of Elephant Endotheliotropic Herpesvirus 1A.</title>
        <authorList>
            <person name="Ling P.D."/>
            <person name="Reid J.G."/>
            <person name="Qin X."/>
            <person name="Muzny D.M."/>
            <person name="Gibbs R."/>
            <person name="Petrosino J."/>
            <person name="Peng R."/>
            <person name="Zong J.C."/>
            <person name="Heaggans S.Y."/>
            <person name="Hayward G.S."/>
        </authorList>
    </citation>
    <scope>NUCLEOTIDE SEQUENCE</scope>
    <source>
        <strain evidence="1">IP164 Muthanga2</strain>
    </source>
</reference>
<accession>A0A866VU30</accession>
<organism evidence="1">
    <name type="scientific">Elephant endotheliotropic herpesvirus 1A</name>
    <dbReference type="NCBI Taxonomy" id="759753"/>
    <lineage>
        <taxon>Viruses</taxon>
        <taxon>Duplodnaviria</taxon>
        <taxon>Heunggongvirae</taxon>
        <taxon>Peploviricota</taxon>
        <taxon>Herviviricetes</taxon>
        <taxon>Herpesvirales</taxon>
        <taxon>Orthoherpesviridae</taxon>
        <taxon>Betaherpesvirinae</taxon>
        <taxon>Proboscivirus</taxon>
        <taxon>Proboscivirus elephantidbeta1</taxon>
        <taxon>Elephantid herpesvirus 1</taxon>
    </lineage>
</organism>
<dbReference type="Gene3D" id="2.60.40.10">
    <property type="entry name" value="Immunoglobulins"/>
    <property type="match status" value="1"/>
</dbReference>
<evidence type="ECO:0000313" key="1">
    <source>
        <dbReference type="EMBL" id="QOE74872.1"/>
    </source>
</evidence>
<dbReference type="InterPro" id="IPR013783">
    <property type="entry name" value="Ig-like_fold"/>
</dbReference>
<proteinExistence type="predicted"/>
<name>A0A866VU30_ELHV1</name>